<keyword evidence="3" id="KW-1003">Cell membrane</keyword>
<dbReference type="GO" id="GO:0006865">
    <property type="term" value="P:amino acid transport"/>
    <property type="evidence" value="ECO:0007669"/>
    <property type="project" value="UniProtKB-KW"/>
</dbReference>
<feature type="transmembrane region" description="Helical" evidence="8">
    <location>
        <begin position="236"/>
        <end position="254"/>
    </location>
</feature>
<keyword evidence="7 8" id="KW-0472">Membrane</keyword>
<name>A0A0B4DY91_PSEPS</name>
<evidence type="ECO:0000256" key="8">
    <source>
        <dbReference type="RuleBase" id="RU363032"/>
    </source>
</evidence>
<dbReference type="InterPro" id="IPR000515">
    <property type="entry name" value="MetI-like"/>
</dbReference>
<keyword evidence="6 8" id="KW-1133">Transmembrane helix</keyword>
<accession>A0A0B4DY91</accession>
<evidence type="ECO:0000259" key="10">
    <source>
        <dbReference type="PROSITE" id="PS50928"/>
    </source>
</evidence>
<feature type="compositionally biased region" description="Polar residues" evidence="9">
    <location>
        <begin position="310"/>
        <end position="322"/>
    </location>
</feature>
<feature type="domain" description="ABC transmembrane type-1" evidence="10">
    <location>
        <begin position="76"/>
        <end position="282"/>
    </location>
</feature>
<feature type="transmembrane region" description="Helical" evidence="8">
    <location>
        <begin position="112"/>
        <end position="138"/>
    </location>
</feature>
<dbReference type="InterPro" id="IPR043429">
    <property type="entry name" value="ArtM/GltK/GlnP/TcyL/YhdX-like"/>
</dbReference>
<protein>
    <submittedName>
        <fullName evidence="11">ABC transporter permease</fullName>
    </submittedName>
</protein>
<feature type="transmembrane region" description="Helical" evidence="8">
    <location>
        <begin position="260"/>
        <end position="281"/>
    </location>
</feature>
<evidence type="ECO:0000256" key="9">
    <source>
        <dbReference type="SAM" id="MobiDB-lite"/>
    </source>
</evidence>
<gene>
    <name evidence="11" type="ORF">RM50_01800</name>
</gene>
<evidence type="ECO:0000256" key="3">
    <source>
        <dbReference type="ARBA" id="ARBA00022475"/>
    </source>
</evidence>
<dbReference type="PANTHER" id="PTHR30614">
    <property type="entry name" value="MEMBRANE COMPONENT OF AMINO ACID ABC TRANSPORTER"/>
    <property type="match status" value="1"/>
</dbReference>
<dbReference type="GO" id="GO:0043190">
    <property type="term" value="C:ATP-binding cassette (ABC) transporter complex"/>
    <property type="evidence" value="ECO:0007669"/>
    <property type="project" value="InterPro"/>
</dbReference>
<organism evidence="11 12">
    <name type="scientific">Pseudarthrobacter phenanthrenivorans</name>
    <name type="common">Arthrobacter phenanthrenivorans</name>
    <dbReference type="NCBI Taxonomy" id="361575"/>
    <lineage>
        <taxon>Bacteria</taxon>
        <taxon>Bacillati</taxon>
        <taxon>Actinomycetota</taxon>
        <taxon>Actinomycetes</taxon>
        <taxon>Micrococcales</taxon>
        <taxon>Micrococcaceae</taxon>
        <taxon>Pseudarthrobacter</taxon>
    </lineage>
</organism>
<evidence type="ECO:0000256" key="4">
    <source>
        <dbReference type="ARBA" id="ARBA00022692"/>
    </source>
</evidence>
<dbReference type="Pfam" id="PF00528">
    <property type="entry name" value="BPD_transp_1"/>
    <property type="match status" value="1"/>
</dbReference>
<sequence>MANTATEPDAKAPAGDALDRQLLLGRPHQRHGGLWLTAAIVLFAIFLVGYSLVTNPRFEWNVVFGWFTSERLFTGLLRTLGLTAISMAVGIVVGVLLALARLAPNAIVAGTAAFLVWLFRGVPVFVQLLFWGFIAAIYPRIAVGVPFGPEFFSVDANVLITPFMAAILGLGLNEGAYMSEIVRAGLLSVNRGQTEAATALGMRRFAILSRIVLPQAMKIIIPPTGNQTISMLKTTSLVSVLAFPELLYSAQLVYSANFKTIPLLIAASLWYLLVTSILSLGQYFIERHFNRGGITAGRGNRRTRKPKPQAENSRTTSQEARP</sequence>
<dbReference type="GO" id="GO:0022857">
    <property type="term" value="F:transmembrane transporter activity"/>
    <property type="evidence" value="ECO:0007669"/>
    <property type="project" value="InterPro"/>
</dbReference>
<keyword evidence="4 8" id="KW-0812">Transmembrane</keyword>
<dbReference type="SUPFAM" id="SSF161098">
    <property type="entry name" value="MetI-like"/>
    <property type="match status" value="1"/>
</dbReference>
<dbReference type="AlphaFoldDB" id="A0A0B4DY91"/>
<keyword evidence="2 8" id="KW-0813">Transport</keyword>
<evidence type="ECO:0000256" key="2">
    <source>
        <dbReference type="ARBA" id="ARBA00022448"/>
    </source>
</evidence>
<evidence type="ECO:0000256" key="5">
    <source>
        <dbReference type="ARBA" id="ARBA00022970"/>
    </source>
</evidence>
<comment type="subcellular location">
    <subcellularLocation>
        <location evidence="1 8">Cell membrane</location>
        <topology evidence="1 8">Multi-pass membrane protein</topology>
    </subcellularLocation>
</comment>
<dbReference type="InterPro" id="IPR010065">
    <property type="entry name" value="AA_ABC_transptr_permease_3TM"/>
</dbReference>
<dbReference type="Gene3D" id="1.10.3720.10">
    <property type="entry name" value="MetI-like"/>
    <property type="match status" value="1"/>
</dbReference>
<dbReference type="CDD" id="cd06261">
    <property type="entry name" value="TM_PBP2"/>
    <property type="match status" value="1"/>
</dbReference>
<dbReference type="PANTHER" id="PTHR30614:SF0">
    <property type="entry name" value="L-CYSTINE TRANSPORT SYSTEM PERMEASE PROTEIN TCYL"/>
    <property type="match status" value="1"/>
</dbReference>
<comment type="similarity">
    <text evidence="8">Belongs to the binding-protein-dependent transport system permease family.</text>
</comment>
<dbReference type="RefSeq" id="WP_043449304.1">
    <property type="nucleotide sequence ID" value="NZ_JWTB01000004.1"/>
</dbReference>
<evidence type="ECO:0000256" key="1">
    <source>
        <dbReference type="ARBA" id="ARBA00004651"/>
    </source>
</evidence>
<evidence type="ECO:0000313" key="12">
    <source>
        <dbReference type="Proteomes" id="UP000031196"/>
    </source>
</evidence>
<dbReference type="PROSITE" id="PS50928">
    <property type="entry name" value="ABC_TM1"/>
    <property type="match status" value="1"/>
</dbReference>
<dbReference type="EMBL" id="JWTB01000004">
    <property type="protein sequence ID" value="KIC69440.1"/>
    <property type="molecule type" value="Genomic_DNA"/>
</dbReference>
<feature type="transmembrane region" description="Helical" evidence="8">
    <location>
        <begin position="33"/>
        <end position="53"/>
    </location>
</feature>
<feature type="transmembrane region" description="Helical" evidence="8">
    <location>
        <begin position="158"/>
        <end position="177"/>
    </location>
</feature>
<reference evidence="11 12" key="1">
    <citation type="submission" date="2014-12" db="EMBL/GenBank/DDBJ databases">
        <title>Genome sequencing of Arthrobacter phenanthrenivorans SWC37.</title>
        <authorList>
            <person name="Tan P.W."/>
            <person name="Chan K.-G."/>
        </authorList>
    </citation>
    <scope>NUCLEOTIDE SEQUENCE [LARGE SCALE GENOMIC DNA]</scope>
    <source>
        <strain evidence="11 12">SWC37</strain>
    </source>
</reference>
<dbReference type="Proteomes" id="UP000031196">
    <property type="component" value="Unassembled WGS sequence"/>
</dbReference>
<keyword evidence="5" id="KW-0029">Amino-acid transport</keyword>
<evidence type="ECO:0000313" key="11">
    <source>
        <dbReference type="EMBL" id="KIC69440.1"/>
    </source>
</evidence>
<feature type="region of interest" description="Disordered" evidence="9">
    <location>
        <begin position="295"/>
        <end position="322"/>
    </location>
</feature>
<dbReference type="OrthoDB" id="92598at2"/>
<dbReference type="NCBIfam" id="TIGR01726">
    <property type="entry name" value="HEQRo_perm_3TM"/>
    <property type="match status" value="1"/>
</dbReference>
<comment type="caution">
    <text evidence="11">The sequence shown here is derived from an EMBL/GenBank/DDBJ whole genome shotgun (WGS) entry which is preliminary data.</text>
</comment>
<dbReference type="InterPro" id="IPR035906">
    <property type="entry name" value="MetI-like_sf"/>
</dbReference>
<proteinExistence type="inferred from homology"/>
<evidence type="ECO:0000256" key="7">
    <source>
        <dbReference type="ARBA" id="ARBA00023136"/>
    </source>
</evidence>
<evidence type="ECO:0000256" key="6">
    <source>
        <dbReference type="ARBA" id="ARBA00022989"/>
    </source>
</evidence>
<feature type="transmembrane region" description="Helical" evidence="8">
    <location>
        <begin position="73"/>
        <end position="100"/>
    </location>
</feature>